<dbReference type="InterPro" id="IPR007197">
    <property type="entry name" value="rSAM"/>
</dbReference>
<dbReference type="Pfam" id="PF04055">
    <property type="entry name" value="Radical_SAM"/>
    <property type="match status" value="1"/>
</dbReference>
<dbReference type="PIRSF" id="PIRSF000371">
    <property type="entry name" value="PFL_act_enz"/>
    <property type="match status" value="1"/>
</dbReference>
<dbReference type="InterPro" id="IPR040074">
    <property type="entry name" value="BssD/PflA/YjjW"/>
</dbReference>
<keyword evidence="8 14" id="KW-0949">S-adenosyl-L-methionine</keyword>
<dbReference type="PROSITE" id="PS51918">
    <property type="entry name" value="RADICAL_SAM"/>
    <property type="match status" value="1"/>
</dbReference>
<keyword evidence="16" id="KW-0670">Pyruvate</keyword>
<evidence type="ECO:0000256" key="11">
    <source>
        <dbReference type="ARBA" id="ARBA00023004"/>
    </source>
</evidence>
<dbReference type="NCBIfam" id="TIGR02493">
    <property type="entry name" value="PFLA"/>
    <property type="match status" value="1"/>
</dbReference>
<evidence type="ECO:0000256" key="1">
    <source>
        <dbReference type="ARBA" id="ARBA00003141"/>
    </source>
</evidence>
<evidence type="ECO:0000256" key="13">
    <source>
        <dbReference type="ARBA" id="ARBA00047533"/>
    </source>
</evidence>
<comment type="cofactor">
    <cofactor evidence="14">
        <name>[4Fe-4S] cluster</name>
        <dbReference type="ChEBI" id="CHEBI:49883"/>
    </cofactor>
    <text evidence="14">Binds 1 [4Fe-4S] cluster. The cluster is coordinated with 3 cysteines and an exchangeable S-adenosyl-L-methionine.</text>
</comment>
<comment type="function">
    <text evidence="1 14">Activation of pyruvate formate-lyase under anaerobic conditions by generation of an organic free radical, using S-adenosylmethionine and reduced flavodoxin as cosubstrates to produce 5'-deoxy-adenosine.</text>
</comment>
<dbReference type="InterPro" id="IPR012838">
    <property type="entry name" value="PFL1_activating"/>
</dbReference>
<dbReference type="Gene3D" id="3.20.20.70">
    <property type="entry name" value="Aldolase class I"/>
    <property type="match status" value="1"/>
</dbReference>
<dbReference type="Proteomes" id="UP001164718">
    <property type="component" value="Chromosome"/>
</dbReference>
<feature type="domain" description="Radical SAM core" evidence="15">
    <location>
        <begin position="15"/>
        <end position="243"/>
    </location>
</feature>
<dbReference type="SFLD" id="SFLDG01118">
    <property type="entry name" value="activating_enzymes__group_2"/>
    <property type="match status" value="1"/>
</dbReference>
<dbReference type="EC" id="1.97.1.4" evidence="4 14"/>
<dbReference type="SFLD" id="SFLDG01066">
    <property type="entry name" value="organic_radical-activating_enz"/>
    <property type="match status" value="1"/>
</dbReference>
<dbReference type="GO" id="GO:0043365">
    <property type="term" value="F:[formate-C-acetyltransferase]-activating enzyme activity"/>
    <property type="evidence" value="ECO:0007669"/>
    <property type="project" value="UniProtKB-UniRule"/>
</dbReference>
<evidence type="ECO:0000256" key="5">
    <source>
        <dbReference type="ARBA" id="ARBA00021356"/>
    </source>
</evidence>
<evidence type="ECO:0000256" key="9">
    <source>
        <dbReference type="ARBA" id="ARBA00022723"/>
    </source>
</evidence>
<dbReference type="AlphaFoldDB" id="A0A9E8LT16"/>
<dbReference type="PANTHER" id="PTHR30352">
    <property type="entry name" value="PYRUVATE FORMATE-LYASE-ACTIVATING ENZYME"/>
    <property type="match status" value="1"/>
</dbReference>
<dbReference type="GO" id="GO:0051539">
    <property type="term" value="F:4 iron, 4 sulfur cluster binding"/>
    <property type="evidence" value="ECO:0007669"/>
    <property type="project" value="UniProtKB-UniRule"/>
</dbReference>
<comment type="subcellular location">
    <subcellularLocation>
        <location evidence="2 14">Cytoplasm</location>
    </subcellularLocation>
</comment>
<evidence type="ECO:0000259" key="15">
    <source>
        <dbReference type="PROSITE" id="PS51918"/>
    </source>
</evidence>
<dbReference type="CDD" id="cd01335">
    <property type="entry name" value="Radical_SAM"/>
    <property type="match status" value="1"/>
</dbReference>
<evidence type="ECO:0000256" key="4">
    <source>
        <dbReference type="ARBA" id="ARBA00012303"/>
    </source>
</evidence>
<keyword evidence="6 14" id="KW-0004">4Fe-4S</keyword>
<evidence type="ECO:0000256" key="10">
    <source>
        <dbReference type="ARBA" id="ARBA00023002"/>
    </source>
</evidence>
<name>A0A9E8LT16_9BACI</name>
<dbReference type="PANTHER" id="PTHR30352:SF5">
    <property type="entry name" value="PYRUVATE FORMATE-LYASE 1-ACTIVATING ENZYME"/>
    <property type="match status" value="1"/>
</dbReference>
<evidence type="ECO:0000256" key="14">
    <source>
        <dbReference type="RuleBase" id="RU362053"/>
    </source>
</evidence>
<keyword evidence="17" id="KW-1185">Reference proteome</keyword>
<dbReference type="SFLD" id="SFLDS00029">
    <property type="entry name" value="Radical_SAM"/>
    <property type="match status" value="1"/>
</dbReference>
<dbReference type="InterPro" id="IPR034457">
    <property type="entry name" value="Organic_radical-activating"/>
</dbReference>
<evidence type="ECO:0000256" key="3">
    <source>
        <dbReference type="ARBA" id="ARBA00009777"/>
    </source>
</evidence>
<evidence type="ECO:0000256" key="8">
    <source>
        <dbReference type="ARBA" id="ARBA00022691"/>
    </source>
</evidence>
<keyword evidence="7 14" id="KW-0963">Cytoplasm</keyword>
<keyword evidence="9 14" id="KW-0479">Metal-binding</keyword>
<sequence length="247" mass="28043">MVKGRIHSIESFGAVDGPGLRYVLFTQGCLLRCQYCHNPDTWKRTGGKEITVEEVMHDLQSYLPFFQASGGGITVSGGEPLLQIDFLIELFKECKKLGIHTTIDSSGGPFNRRPEFIEKLDELLQYTDLILLDLKHIDNEKHKFITGMSNEHILDFARYLSDKNIPIWVRHVLVPGLTDFDEDLTRLATFIKTLGNVKKIEVLPYHKLGVYKWESLGLEYKLKGVEPPTNDRVENAKKILNTALVSA</sequence>
<evidence type="ECO:0000313" key="16">
    <source>
        <dbReference type="EMBL" id="WAA09007.1"/>
    </source>
</evidence>
<dbReference type="InterPro" id="IPR034465">
    <property type="entry name" value="Pyruvate_for-lyase_activase"/>
</dbReference>
<protein>
    <recommendedName>
        <fullName evidence="5 14">Pyruvate formate-lyase-activating enzyme</fullName>
        <ecNumber evidence="4 14">1.97.1.4</ecNumber>
    </recommendedName>
</protein>
<dbReference type="GO" id="GO:0006006">
    <property type="term" value="P:glucose metabolic process"/>
    <property type="evidence" value="ECO:0007669"/>
    <property type="project" value="UniProtKB-KW"/>
</dbReference>
<dbReference type="RefSeq" id="WP_275416791.1">
    <property type="nucleotide sequence ID" value="NZ_CP106878.1"/>
</dbReference>
<keyword evidence="12 14" id="KW-0411">Iron-sulfur</keyword>
<accession>A0A9E8LT16</accession>
<dbReference type="InterPro" id="IPR058240">
    <property type="entry name" value="rSAM_sf"/>
</dbReference>
<comment type="similarity">
    <text evidence="3 14">Belongs to the organic radical-activating enzymes family.</text>
</comment>
<dbReference type="SFLD" id="SFLDF00278">
    <property type="entry name" value="pyruvate_formate-lyase_activas"/>
    <property type="match status" value="1"/>
</dbReference>
<proteinExistence type="inferred from homology"/>
<evidence type="ECO:0000256" key="7">
    <source>
        <dbReference type="ARBA" id="ARBA00022490"/>
    </source>
</evidence>
<evidence type="ECO:0000256" key="6">
    <source>
        <dbReference type="ARBA" id="ARBA00022485"/>
    </source>
</evidence>
<dbReference type="InterPro" id="IPR001989">
    <property type="entry name" value="Radical_activat_CS"/>
</dbReference>
<dbReference type="GO" id="GO:0046872">
    <property type="term" value="F:metal ion binding"/>
    <property type="evidence" value="ECO:0007669"/>
    <property type="project" value="UniProtKB-UniRule"/>
</dbReference>
<evidence type="ECO:0000313" key="17">
    <source>
        <dbReference type="Proteomes" id="UP001164718"/>
    </source>
</evidence>
<keyword evidence="10 14" id="KW-0560">Oxidoreductase</keyword>
<reference evidence="16" key="1">
    <citation type="submission" date="2022-09" db="EMBL/GenBank/DDBJ databases">
        <title>Complete Genomes of Fervidibacillus albus and Fervidibacillus halotolerans isolated from tidal flat sediments.</title>
        <authorList>
            <person name="Kwon K.K."/>
            <person name="Yang S.-H."/>
            <person name="Park M.J."/>
            <person name="Oh H.-M."/>
        </authorList>
    </citation>
    <scope>NUCLEOTIDE SEQUENCE</scope>
    <source>
        <strain evidence="16">MEBiC13591</strain>
    </source>
</reference>
<keyword evidence="11 14" id="KW-0408">Iron</keyword>
<dbReference type="PROSITE" id="PS01087">
    <property type="entry name" value="RADICAL_ACTIVATING"/>
    <property type="match status" value="1"/>
</dbReference>
<dbReference type="GO" id="GO:0005737">
    <property type="term" value="C:cytoplasm"/>
    <property type="evidence" value="ECO:0007669"/>
    <property type="project" value="UniProtKB-SubCell"/>
</dbReference>
<dbReference type="KEGG" id="faf:OE104_10420"/>
<comment type="catalytic activity">
    <reaction evidence="13 14">
        <text>glycyl-[formate C-acetyltransferase] + reduced [flavodoxin] + S-adenosyl-L-methionine = glycin-2-yl radical-[formate C-acetyltransferase] + semiquinone [flavodoxin] + 5'-deoxyadenosine + L-methionine + H(+)</text>
        <dbReference type="Rhea" id="RHEA:19225"/>
        <dbReference type="Rhea" id="RHEA-COMP:10622"/>
        <dbReference type="Rhea" id="RHEA-COMP:12190"/>
        <dbReference type="Rhea" id="RHEA-COMP:12191"/>
        <dbReference type="Rhea" id="RHEA-COMP:14480"/>
        <dbReference type="ChEBI" id="CHEBI:15378"/>
        <dbReference type="ChEBI" id="CHEBI:17319"/>
        <dbReference type="ChEBI" id="CHEBI:29947"/>
        <dbReference type="ChEBI" id="CHEBI:32722"/>
        <dbReference type="ChEBI" id="CHEBI:57618"/>
        <dbReference type="ChEBI" id="CHEBI:57844"/>
        <dbReference type="ChEBI" id="CHEBI:59789"/>
        <dbReference type="ChEBI" id="CHEBI:140311"/>
        <dbReference type="EC" id="1.97.1.4"/>
    </reaction>
</comment>
<dbReference type="InterPro" id="IPR012839">
    <property type="entry name" value="Organic_radical_activase"/>
</dbReference>
<organism evidence="16 17">
    <name type="scientific">Fervidibacillus albus</name>
    <dbReference type="NCBI Taxonomy" id="2980026"/>
    <lineage>
        <taxon>Bacteria</taxon>
        <taxon>Bacillati</taxon>
        <taxon>Bacillota</taxon>
        <taxon>Bacilli</taxon>
        <taxon>Bacillales</taxon>
        <taxon>Bacillaceae</taxon>
        <taxon>Fervidibacillus</taxon>
    </lineage>
</organism>
<evidence type="ECO:0000256" key="2">
    <source>
        <dbReference type="ARBA" id="ARBA00004496"/>
    </source>
</evidence>
<evidence type="ECO:0000256" key="12">
    <source>
        <dbReference type="ARBA" id="ARBA00023014"/>
    </source>
</evidence>
<dbReference type="InterPro" id="IPR013785">
    <property type="entry name" value="Aldolase_TIM"/>
</dbReference>
<gene>
    <name evidence="16" type="primary">pflA</name>
    <name evidence="16" type="ORF">OE104_10420</name>
</gene>
<dbReference type="SUPFAM" id="SSF102114">
    <property type="entry name" value="Radical SAM enzymes"/>
    <property type="match status" value="1"/>
</dbReference>
<dbReference type="EMBL" id="CP106878">
    <property type="protein sequence ID" value="WAA09007.1"/>
    <property type="molecule type" value="Genomic_DNA"/>
</dbReference>